<keyword evidence="3" id="KW-1185">Reference proteome</keyword>
<dbReference type="AlphaFoldDB" id="A0A918FEY3"/>
<sequence length="272" mass="29642">MNQTYGIFAVTPRSISIKDDRDNGWVADVKWAFMPGAKPERKLELEHLSVLKGAAASDGIRMELTPRLDGEFLPPIMLGVTQRGNITIGEEGEVLCITRITLDELELAGLGIDAILSASNCLECTVSDQPTLDEGAKQLEGQGALFGDDEAEPAAPSGQDDVRTENAGDAPAPWDCTLILEVRTAGDRPGSVVKETREYVSRVEASQEDPNDPTIRMIRTSPRMGGGQHETLITWNADEFDPAARTATFRQSLKASDRLVDDLSKYGWELRA</sequence>
<evidence type="ECO:0000313" key="2">
    <source>
        <dbReference type="EMBL" id="GGR31266.1"/>
    </source>
</evidence>
<evidence type="ECO:0000313" key="3">
    <source>
        <dbReference type="Proteomes" id="UP000603865"/>
    </source>
</evidence>
<feature type="region of interest" description="Disordered" evidence="1">
    <location>
        <begin position="204"/>
        <end position="226"/>
    </location>
</feature>
<organism evidence="2 3">
    <name type="scientific">Deinococcus ruber</name>
    <dbReference type="NCBI Taxonomy" id="1848197"/>
    <lineage>
        <taxon>Bacteria</taxon>
        <taxon>Thermotogati</taxon>
        <taxon>Deinococcota</taxon>
        <taxon>Deinococci</taxon>
        <taxon>Deinococcales</taxon>
        <taxon>Deinococcaceae</taxon>
        <taxon>Deinococcus</taxon>
    </lineage>
</organism>
<name>A0A918FEY3_9DEIO</name>
<reference evidence="2" key="2">
    <citation type="submission" date="2020-09" db="EMBL/GenBank/DDBJ databases">
        <authorList>
            <person name="Sun Q."/>
            <person name="Ohkuma M."/>
        </authorList>
    </citation>
    <scope>NUCLEOTIDE SEQUENCE</scope>
    <source>
        <strain evidence="2">JCM 31311</strain>
    </source>
</reference>
<gene>
    <name evidence="2" type="ORF">GCM10008957_47420</name>
</gene>
<protein>
    <submittedName>
        <fullName evidence="2">Uncharacterized protein</fullName>
    </submittedName>
</protein>
<dbReference type="Proteomes" id="UP000603865">
    <property type="component" value="Unassembled WGS sequence"/>
</dbReference>
<dbReference type="EMBL" id="BMQL01000052">
    <property type="protein sequence ID" value="GGR31266.1"/>
    <property type="molecule type" value="Genomic_DNA"/>
</dbReference>
<accession>A0A918FEY3</accession>
<feature type="region of interest" description="Disordered" evidence="1">
    <location>
        <begin position="147"/>
        <end position="170"/>
    </location>
</feature>
<proteinExistence type="predicted"/>
<comment type="caution">
    <text evidence="2">The sequence shown here is derived from an EMBL/GenBank/DDBJ whole genome shotgun (WGS) entry which is preliminary data.</text>
</comment>
<dbReference type="RefSeq" id="WP_189092998.1">
    <property type="nucleotide sequence ID" value="NZ_BMQL01000052.1"/>
</dbReference>
<evidence type="ECO:0000256" key="1">
    <source>
        <dbReference type="SAM" id="MobiDB-lite"/>
    </source>
</evidence>
<reference evidence="2" key="1">
    <citation type="journal article" date="2014" name="Int. J. Syst. Evol. Microbiol.">
        <title>Complete genome sequence of Corynebacterium casei LMG S-19264T (=DSM 44701T), isolated from a smear-ripened cheese.</title>
        <authorList>
            <consortium name="US DOE Joint Genome Institute (JGI-PGF)"/>
            <person name="Walter F."/>
            <person name="Albersmeier A."/>
            <person name="Kalinowski J."/>
            <person name="Ruckert C."/>
        </authorList>
    </citation>
    <scope>NUCLEOTIDE SEQUENCE</scope>
    <source>
        <strain evidence="2">JCM 31311</strain>
    </source>
</reference>